<dbReference type="Gene3D" id="2.60.40.10">
    <property type="entry name" value="Immunoglobulins"/>
    <property type="match status" value="2"/>
</dbReference>
<keyword evidence="5" id="KW-1185">Reference proteome</keyword>
<dbReference type="Pfam" id="PF03168">
    <property type="entry name" value="LEA_2"/>
    <property type="match status" value="2"/>
</dbReference>
<evidence type="ECO:0000259" key="3">
    <source>
        <dbReference type="SMART" id="SM00769"/>
    </source>
</evidence>
<dbReference type="GO" id="GO:0009269">
    <property type="term" value="P:response to desiccation"/>
    <property type="evidence" value="ECO:0007669"/>
    <property type="project" value="InterPro"/>
</dbReference>
<name>A0A7D5L2Q9_9EURY</name>
<evidence type="ECO:0000256" key="2">
    <source>
        <dbReference type="SAM" id="Phobius"/>
    </source>
</evidence>
<feature type="domain" description="Water stress and hypersensitive response" evidence="3">
    <location>
        <begin position="42"/>
        <end position="160"/>
    </location>
</feature>
<keyword evidence="2" id="KW-0472">Membrane</keyword>
<reference evidence="4 5" key="1">
    <citation type="submission" date="2020-07" db="EMBL/GenBank/DDBJ databases">
        <title>Gai3-2, isolated from salt lake.</title>
        <authorList>
            <person name="Cui H."/>
            <person name="Shi X."/>
        </authorList>
    </citation>
    <scope>NUCLEOTIDE SEQUENCE [LARGE SCALE GENOMIC DNA]</scope>
    <source>
        <strain evidence="4 5">Gai3-2</strain>
    </source>
</reference>
<sequence>MSDTRGLVSALSIVKVVAVVAVVLVGSVGAAFALGLVGAPSVVAVENRFGEVTDETSTIRTDMVVRNPNPIDVRLGGTTVDYAVRMNDVRMAEGTKEGVEIGAGNSTLTFETGMNNSKIPEWWVSHVSNDEHTDLEVDASVHSSLLGRTFGAPQVSRDIDTNLIGAFRTNESQPIEADAAAVTNPVMILERTDASWGTVDEETTEIRMTLFLHNPKAYPITLSSLGYNITMNGVDVGDGEAGRTTTIPPGETVPVEATTRIDTQRLDEWWVSHLERNQVTELRMELFLTFDLSAAGAGEQRVKLDEFTETMETDVFGTKNESDGGSSEGSDDASDPDGGDSDDAGTGDGGATDAPAGTPTDAPDDGSTSTGTESQTATPGGTTTTEDDGLLSDRRSAVASSGGN</sequence>
<keyword evidence="2" id="KW-0812">Transmembrane</keyword>
<gene>
    <name evidence="4" type="ORF">HUG10_08035</name>
</gene>
<dbReference type="GeneID" id="56028774"/>
<evidence type="ECO:0000256" key="1">
    <source>
        <dbReference type="SAM" id="MobiDB-lite"/>
    </source>
</evidence>
<keyword evidence="2" id="KW-1133">Transmembrane helix</keyword>
<dbReference type="SUPFAM" id="SSF117070">
    <property type="entry name" value="LEA14-like"/>
    <property type="match status" value="2"/>
</dbReference>
<evidence type="ECO:0000313" key="4">
    <source>
        <dbReference type="EMBL" id="QLG27503.1"/>
    </source>
</evidence>
<feature type="transmembrane region" description="Helical" evidence="2">
    <location>
        <begin position="12"/>
        <end position="37"/>
    </location>
</feature>
<dbReference type="InterPro" id="IPR004864">
    <property type="entry name" value="LEA_2"/>
</dbReference>
<feature type="domain" description="Water stress and hypersensitive response" evidence="3">
    <location>
        <begin position="189"/>
        <end position="309"/>
    </location>
</feature>
<dbReference type="InterPro" id="IPR013783">
    <property type="entry name" value="Ig-like_fold"/>
</dbReference>
<evidence type="ECO:0000313" key="5">
    <source>
        <dbReference type="Proteomes" id="UP000509750"/>
    </source>
</evidence>
<accession>A0A7D5L2Q9</accession>
<dbReference type="SMART" id="SM00769">
    <property type="entry name" value="WHy"/>
    <property type="match status" value="2"/>
</dbReference>
<feature type="compositionally biased region" description="Acidic residues" evidence="1">
    <location>
        <begin position="329"/>
        <end position="345"/>
    </location>
</feature>
<dbReference type="RefSeq" id="WP_179169078.1">
    <property type="nucleotide sequence ID" value="NZ_CP058529.1"/>
</dbReference>
<dbReference type="EMBL" id="CP058529">
    <property type="protein sequence ID" value="QLG27503.1"/>
    <property type="molecule type" value="Genomic_DNA"/>
</dbReference>
<dbReference type="Proteomes" id="UP000509750">
    <property type="component" value="Chromosome"/>
</dbReference>
<feature type="compositionally biased region" description="Low complexity" evidence="1">
    <location>
        <begin position="351"/>
        <end position="361"/>
    </location>
</feature>
<organism evidence="4 5">
    <name type="scientific">Halorarum halophilum</name>
    <dbReference type="NCBI Taxonomy" id="2743090"/>
    <lineage>
        <taxon>Archaea</taxon>
        <taxon>Methanobacteriati</taxon>
        <taxon>Methanobacteriota</taxon>
        <taxon>Stenosarchaea group</taxon>
        <taxon>Halobacteria</taxon>
        <taxon>Halobacteriales</taxon>
        <taxon>Haloferacaceae</taxon>
        <taxon>Halorarum</taxon>
    </lineage>
</organism>
<protein>
    <submittedName>
        <fullName evidence="4">LEA type 2 family protein</fullName>
    </submittedName>
</protein>
<dbReference type="KEGG" id="halg:HUG10_08035"/>
<proteinExistence type="predicted"/>
<feature type="region of interest" description="Disordered" evidence="1">
    <location>
        <begin position="306"/>
        <end position="404"/>
    </location>
</feature>
<dbReference type="InterPro" id="IPR013990">
    <property type="entry name" value="WHy-dom"/>
</dbReference>
<dbReference type="AlphaFoldDB" id="A0A7D5L2Q9"/>
<dbReference type="OrthoDB" id="105458at2157"/>